<protein>
    <submittedName>
        <fullName evidence="2">Uncharacterized protein</fullName>
    </submittedName>
</protein>
<gene>
    <name evidence="2" type="ORF">HMPREF9080_00728</name>
</gene>
<feature type="compositionally biased region" description="Polar residues" evidence="1">
    <location>
        <begin position="119"/>
        <end position="134"/>
    </location>
</feature>
<dbReference type="AlphaFoldDB" id="G9ZD93"/>
<comment type="caution">
    <text evidence="2">The sequence shown here is derived from an EMBL/GenBank/DDBJ whole genome shotgun (WGS) entry which is preliminary data.</text>
</comment>
<sequence>MRQQKAGYNKTYPAEKQQNPPPCRTVRLKKTTKTPSENLQSKNAFANMLASQVVAMENFLSTQVQEGTSCMKLTNLSLAILVAVGVAACGGSDDNNSNRPMDPKAPSNPRNNNNNKNNQADSKQTVDPTGTNVVDNKDLTKVSTVGTL</sequence>
<evidence type="ECO:0000313" key="3">
    <source>
        <dbReference type="Proteomes" id="UP000004750"/>
    </source>
</evidence>
<dbReference type="HOGENOM" id="CLU_1755544_0_0_6"/>
<organism evidence="2 3">
    <name type="scientific">Cardiobacterium valvarum F0432</name>
    <dbReference type="NCBI Taxonomy" id="797473"/>
    <lineage>
        <taxon>Bacteria</taxon>
        <taxon>Pseudomonadati</taxon>
        <taxon>Pseudomonadota</taxon>
        <taxon>Gammaproteobacteria</taxon>
        <taxon>Cardiobacteriales</taxon>
        <taxon>Cardiobacteriaceae</taxon>
        <taxon>Cardiobacterium</taxon>
    </lineage>
</organism>
<feature type="region of interest" description="Disordered" evidence="1">
    <location>
        <begin position="89"/>
        <end position="148"/>
    </location>
</feature>
<dbReference type="EMBL" id="AGCM01000036">
    <property type="protein sequence ID" value="EHM55475.1"/>
    <property type="molecule type" value="Genomic_DNA"/>
</dbReference>
<feature type="region of interest" description="Disordered" evidence="1">
    <location>
        <begin position="1"/>
        <end position="25"/>
    </location>
</feature>
<feature type="compositionally biased region" description="Low complexity" evidence="1">
    <location>
        <begin position="108"/>
        <end position="118"/>
    </location>
</feature>
<accession>G9ZD93</accession>
<proteinExistence type="predicted"/>
<dbReference type="Proteomes" id="UP000004750">
    <property type="component" value="Unassembled WGS sequence"/>
</dbReference>
<reference evidence="2 3" key="1">
    <citation type="submission" date="2011-08" db="EMBL/GenBank/DDBJ databases">
        <authorList>
            <person name="Weinstock G."/>
            <person name="Sodergren E."/>
            <person name="Clifton S."/>
            <person name="Fulton L."/>
            <person name="Fulton B."/>
            <person name="Courtney L."/>
            <person name="Fronick C."/>
            <person name="Harrison M."/>
            <person name="Strong C."/>
            <person name="Farmer C."/>
            <person name="Delahaunty K."/>
            <person name="Markovic C."/>
            <person name="Hall O."/>
            <person name="Minx P."/>
            <person name="Tomlinson C."/>
            <person name="Mitreva M."/>
            <person name="Hou S."/>
            <person name="Chen J."/>
            <person name="Wollam A."/>
            <person name="Pepin K.H."/>
            <person name="Johnson M."/>
            <person name="Bhonagiri V."/>
            <person name="Zhang X."/>
            <person name="Suruliraj S."/>
            <person name="Warren W."/>
            <person name="Chinwalla A."/>
            <person name="Mardis E.R."/>
            <person name="Wilson R.K."/>
        </authorList>
    </citation>
    <scope>NUCLEOTIDE SEQUENCE [LARGE SCALE GENOMIC DNA]</scope>
    <source>
        <strain evidence="2 3">F0432</strain>
    </source>
</reference>
<name>G9ZD93_9GAMM</name>
<evidence type="ECO:0000313" key="2">
    <source>
        <dbReference type="EMBL" id="EHM55475.1"/>
    </source>
</evidence>
<evidence type="ECO:0000256" key="1">
    <source>
        <dbReference type="SAM" id="MobiDB-lite"/>
    </source>
</evidence>
<dbReference type="STRING" id="797473.HMPREF9080_00728"/>